<dbReference type="RefSeq" id="WP_098154072.1">
    <property type="nucleotide sequence ID" value="NZ_CADFAA010000004.1"/>
</dbReference>
<dbReference type="EMBL" id="PDDY01000004">
    <property type="protein sequence ID" value="PEH38543.1"/>
    <property type="molecule type" value="Genomic_DNA"/>
</dbReference>
<protein>
    <recommendedName>
        <fullName evidence="4">Glycine zipper family protein</fullName>
    </recommendedName>
</protein>
<comment type="caution">
    <text evidence="2">The sequence shown here is derived from an EMBL/GenBank/DDBJ whole genome shotgun (WGS) entry which is preliminary data.</text>
</comment>
<organism evidence="2 3">
    <name type="scientific">Burkholderia gladioli</name>
    <name type="common">Pseudomonas marginata</name>
    <name type="synonym">Phytomonas marginata</name>
    <dbReference type="NCBI Taxonomy" id="28095"/>
    <lineage>
        <taxon>Bacteria</taxon>
        <taxon>Pseudomonadati</taxon>
        <taxon>Pseudomonadota</taxon>
        <taxon>Betaproteobacteria</taxon>
        <taxon>Burkholderiales</taxon>
        <taxon>Burkholderiaceae</taxon>
        <taxon>Burkholderia</taxon>
    </lineage>
</organism>
<evidence type="ECO:0008006" key="4">
    <source>
        <dbReference type="Google" id="ProtNLM"/>
    </source>
</evidence>
<evidence type="ECO:0000313" key="2">
    <source>
        <dbReference type="EMBL" id="PEH38543.1"/>
    </source>
</evidence>
<proteinExistence type="predicted"/>
<evidence type="ECO:0000313" key="3">
    <source>
        <dbReference type="Proteomes" id="UP000220629"/>
    </source>
</evidence>
<name>A0A2A7S514_BURGA</name>
<evidence type="ECO:0000256" key="1">
    <source>
        <dbReference type="SAM" id="Phobius"/>
    </source>
</evidence>
<feature type="transmembrane region" description="Helical" evidence="1">
    <location>
        <begin position="65"/>
        <end position="86"/>
    </location>
</feature>
<gene>
    <name evidence="2" type="ORF">CRM94_29635</name>
</gene>
<accession>A0A2A7S514</accession>
<keyword evidence="1" id="KW-0812">Transmembrane</keyword>
<feature type="transmembrane region" description="Helical" evidence="1">
    <location>
        <begin position="92"/>
        <end position="111"/>
    </location>
</feature>
<dbReference type="AlphaFoldDB" id="A0A2A7S514"/>
<keyword evidence="1" id="KW-0472">Membrane</keyword>
<dbReference type="Proteomes" id="UP000220629">
    <property type="component" value="Unassembled WGS sequence"/>
</dbReference>
<keyword evidence="1" id="KW-1133">Transmembrane helix</keyword>
<sequence>MAMIVTGNFHTFNDAENGRRRLLDRQFRRDDISIFFLNPSGQHGRFPIGGDVYADSAARPGGRGAIAGTLRGVALGLLLGLVIYAIGHTPWWVPVATTLAGAYVGAFGGALSRMRGRAEEGTGTLARTEHGVVLAAHVEEANAGAAEEILRSTGALSVERCDGDWQDGRWRDFDPTRRPDEAP</sequence>
<reference evidence="3" key="1">
    <citation type="submission" date="2017-09" db="EMBL/GenBank/DDBJ databases">
        <title>FDA dAtabase for Regulatory Grade micrObial Sequences (FDA-ARGOS): Supporting development and validation of Infectious Disease Dx tests.</title>
        <authorList>
            <person name="Minogue T."/>
            <person name="Wolcott M."/>
            <person name="Wasieloski L."/>
            <person name="Aguilar W."/>
            <person name="Moore D."/>
            <person name="Tallon L."/>
            <person name="Sadzewicz L."/>
            <person name="Ott S."/>
            <person name="Zhao X."/>
            <person name="Nagaraj S."/>
            <person name="Vavikolanu K."/>
            <person name="Aluvathingal J."/>
            <person name="Nadendla S."/>
            <person name="Sichtig H."/>
        </authorList>
    </citation>
    <scope>NUCLEOTIDE SEQUENCE [LARGE SCALE GENOMIC DNA]</scope>
    <source>
        <strain evidence="3">FDAARGOS_390</strain>
    </source>
</reference>